<dbReference type="CDD" id="cd05471">
    <property type="entry name" value="pepsin_like"/>
    <property type="match status" value="1"/>
</dbReference>
<dbReference type="PANTHER" id="PTHR47966">
    <property type="entry name" value="BETA-SITE APP-CLEAVING ENZYME, ISOFORM A-RELATED"/>
    <property type="match status" value="1"/>
</dbReference>
<dbReference type="InterPro" id="IPR034164">
    <property type="entry name" value="Pepsin-like_dom"/>
</dbReference>
<evidence type="ECO:0000256" key="7">
    <source>
        <dbReference type="SAM" id="MobiDB-lite"/>
    </source>
</evidence>
<evidence type="ECO:0000256" key="4">
    <source>
        <dbReference type="ARBA" id="ARBA00022801"/>
    </source>
</evidence>
<dbReference type="SUPFAM" id="SSF50630">
    <property type="entry name" value="Acid proteases"/>
    <property type="match status" value="1"/>
</dbReference>
<keyword evidence="8" id="KW-0732">Signal</keyword>
<dbReference type="AlphaFoldDB" id="A0A165M3T6"/>
<dbReference type="PROSITE" id="PS51767">
    <property type="entry name" value="PEPTIDASE_A1"/>
    <property type="match status" value="1"/>
</dbReference>
<dbReference type="PROSITE" id="PS00141">
    <property type="entry name" value="ASP_PROTEASE"/>
    <property type="match status" value="1"/>
</dbReference>
<evidence type="ECO:0000256" key="6">
    <source>
        <dbReference type="RuleBase" id="RU000454"/>
    </source>
</evidence>
<feature type="domain" description="Peptidase A1" evidence="9">
    <location>
        <begin position="96"/>
        <end position="422"/>
    </location>
</feature>
<accession>A0A165M3T6</accession>
<dbReference type="OrthoDB" id="771136at2759"/>
<sequence>MLATWLPLALAAAPLALAAPHHSSPNALSRRESSGQTMNLMKRASHSKANRTTAWAAKQAARLKSKYQVAAKTSDLETRAAEGSNTLVNLNSDSTYYGNLAVGTPPTSYNVILDTGSSDLWLAGTTCTRCQGVPRFNGDDSSTFANLSQPFSIQYGSGAASGSLGSDVVQMAGFEVPNQAFAVVNRVTANLLDDGISGLLGLGFNTIASSGATPFAQTLFEQGALTQPLFSFFLTRFLDVLTVADDIAQFGGQFTIGGTNTTLYTGDIEFIDIPAGREGFWTLEMTSLIVQGSTVPVASANRFAAIDTGTTLVGGPAAAIADIFAQIPGSQKGTGDLDGFWVYPCDTAVEVQLGFGGGKSWSVSPKDFELMPIDRFGLNCVGAFFEISLGSSSANPSWIVGDTFLKNVYSVYRFDPPSVGFAALSDLAQGLNVVGQAQPSPTIVPDPVRATADSSPTSVSGTGLGGSVLDGAASRSRAPSVLLLGVLALFAFIL</sequence>
<keyword evidence="11" id="KW-1185">Reference proteome</keyword>
<organism evidence="10 11">
    <name type="scientific">Exidia glandulosa HHB12029</name>
    <dbReference type="NCBI Taxonomy" id="1314781"/>
    <lineage>
        <taxon>Eukaryota</taxon>
        <taxon>Fungi</taxon>
        <taxon>Dikarya</taxon>
        <taxon>Basidiomycota</taxon>
        <taxon>Agaricomycotina</taxon>
        <taxon>Agaricomycetes</taxon>
        <taxon>Auriculariales</taxon>
        <taxon>Exidiaceae</taxon>
        <taxon>Exidia</taxon>
    </lineage>
</organism>
<evidence type="ECO:0000256" key="8">
    <source>
        <dbReference type="SAM" id="SignalP"/>
    </source>
</evidence>
<keyword evidence="4 6" id="KW-0378">Hydrolase</keyword>
<proteinExistence type="inferred from homology"/>
<feature type="signal peptide" evidence="8">
    <location>
        <begin position="1"/>
        <end position="18"/>
    </location>
</feature>
<dbReference type="InParanoid" id="A0A165M3T6"/>
<keyword evidence="3 6" id="KW-0064">Aspartyl protease</keyword>
<reference evidence="10 11" key="1">
    <citation type="journal article" date="2016" name="Mol. Biol. Evol.">
        <title>Comparative Genomics of Early-Diverging Mushroom-Forming Fungi Provides Insights into the Origins of Lignocellulose Decay Capabilities.</title>
        <authorList>
            <person name="Nagy L.G."/>
            <person name="Riley R."/>
            <person name="Tritt A."/>
            <person name="Adam C."/>
            <person name="Daum C."/>
            <person name="Floudas D."/>
            <person name="Sun H."/>
            <person name="Yadav J.S."/>
            <person name="Pangilinan J."/>
            <person name="Larsson K.H."/>
            <person name="Matsuura K."/>
            <person name="Barry K."/>
            <person name="Labutti K."/>
            <person name="Kuo R."/>
            <person name="Ohm R.A."/>
            <person name="Bhattacharya S.S."/>
            <person name="Shirouzu T."/>
            <person name="Yoshinaga Y."/>
            <person name="Martin F.M."/>
            <person name="Grigoriev I.V."/>
            <person name="Hibbett D.S."/>
        </authorList>
    </citation>
    <scope>NUCLEOTIDE SEQUENCE [LARGE SCALE GENOMIC DNA]</scope>
    <source>
        <strain evidence="10 11">HHB12029</strain>
    </source>
</reference>
<dbReference type="PRINTS" id="PR00792">
    <property type="entry name" value="PEPSIN"/>
</dbReference>
<dbReference type="Proteomes" id="UP000077266">
    <property type="component" value="Unassembled WGS sequence"/>
</dbReference>
<gene>
    <name evidence="10" type="ORF">EXIGLDRAFT_284974</name>
</gene>
<feature type="region of interest" description="Disordered" evidence="7">
    <location>
        <begin position="21"/>
        <end position="51"/>
    </location>
</feature>
<evidence type="ECO:0000313" key="10">
    <source>
        <dbReference type="EMBL" id="KZV98727.1"/>
    </source>
</evidence>
<dbReference type="Pfam" id="PF00026">
    <property type="entry name" value="Asp"/>
    <property type="match status" value="1"/>
</dbReference>
<evidence type="ECO:0000256" key="5">
    <source>
        <dbReference type="PIRSR" id="PIRSR601461-1"/>
    </source>
</evidence>
<protein>
    <submittedName>
        <fullName evidence="10">Acid protease</fullName>
    </submittedName>
</protein>
<dbReference type="GO" id="GO:0006508">
    <property type="term" value="P:proteolysis"/>
    <property type="evidence" value="ECO:0007669"/>
    <property type="project" value="UniProtKB-KW"/>
</dbReference>
<dbReference type="InterPro" id="IPR033121">
    <property type="entry name" value="PEPTIDASE_A1"/>
</dbReference>
<dbReference type="InterPro" id="IPR001461">
    <property type="entry name" value="Aspartic_peptidase_A1"/>
</dbReference>
<dbReference type="GO" id="GO:0004190">
    <property type="term" value="F:aspartic-type endopeptidase activity"/>
    <property type="evidence" value="ECO:0007669"/>
    <property type="project" value="UniProtKB-KW"/>
</dbReference>
<dbReference type="EMBL" id="KV425915">
    <property type="protein sequence ID" value="KZV98727.1"/>
    <property type="molecule type" value="Genomic_DNA"/>
</dbReference>
<feature type="chain" id="PRO_5007862120" evidence="8">
    <location>
        <begin position="19"/>
        <end position="494"/>
    </location>
</feature>
<evidence type="ECO:0000256" key="2">
    <source>
        <dbReference type="ARBA" id="ARBA00022670"/>
    </source>
</evidence>
<comment type="similarity">
    <text evidence="1 6">Belongs to the peptidase A1 family.</text>
</comment>
<dbReference type="InterPro" id="IPR001969">
    <property type="entry name" value="Aspartic_peptidase_AS"/>
</dbReference>
<dbReference type="PANTHER" id="PTHR47966:SF6">
    <property type="entry name" value="PEPTIDASE A1 DOMAIN-CONTAINING PROTEIN"/>
    <property type="match status" value="1"/>
</dbReference>
<feature type="active site" evidence="5">
    <location>
        <position position="307"/>
    </location>
</feature>
<dbReference type="InterPro" id="IPR021109">
    <property type="entry name" value="Peptidase_aspartic_dom_sf"/>
</dbReference>
<evidence type="ECO:0000256" key="3">
    <source>
        <dbReference type="ARBA" id="ARBA00022750"/>
    </source>
</evidence>
<keyword evidence="2 6" id="KW-0645">Protease</keyword>
<feature type="active site" evidence="5">
    <location>
        <position position="114"/>
    </location>
</feature>
<evidence type="ECO:0000313" key="11">
    <source>
        <dbReference type="Proteomes" id="UP000077266"/>
    </source>
</evidence>
<dbReference type="Gene3D" id="2.40.70.10">
    <property type="entry name" value="Acid Proteases"/>
    <property type="match status" value="2"/>
</dbReference>
<dbReference type="STRING" id="1314781.A0A165M3T6"/>
<dbReference type="FunCoup" id="A0A165M3T6">
    <property type="interactions" value="68"/>
</dbReference>
<dbReference type="FunFam" id="2.40.70.10:FF:000115">
    <property type="entry name" value="Lysosomal aspartic protease"/>
    <property type="match status" value="1"/>
</dbReference>
<name>A0A165M3T6_EXIGL</name>
<evidence type="ECO:0000259" key="9">
    <source>
        <dbReference type="PROSITE" id="PS51767"/>
    </source>
</evidence>
<evidence type="ECO:0000256" key="1">
    <source>
        <dbReference type="ARBA" id="ARBA00007447"/>
    </source>
</evidence>